<evidence type="ECO:0000313" key="1">
    <source>
        <dbReference type="EMBL" id="WLJ25701.1"/>
    </source>
</evidence>
<name>A0AA50ACD2_9VIRU</name>
<reference evidence="1" key="1">
    <citation type="submission" date="2023-04" db="EMBL/GenBank/DDBJ databases">
        <title>The human skin virome in hidradenitis suppurativa patients.</title>
        <authorList>
            <person name="Jansen D."/>
        </authorList>
    </citation>
    <scope>NUCLEOTIDE SEQUENCE</scope>
    <source>
        <strain evidence="1">VC3_JansenPhageC</strain>
    </source>
</reference>
<protein>
    <submittedName>
        <fullName evidence="1">Excisionase family DNA binding domain protein</fullName>
    </submittedName>
</protein>
<dbReference type="EMBL" id="OQ890314">
    <property type="protein sequence ID" value="WLJ25701.1"/>
    <property type="molecule type" value="Genomic_DNA"/>
</dbReference>
<proteinExistence type="predicted"/>
<sequence length="104" mass="12247">MRALDLIEELQDAMEHYGNFDIKTERNEDVELKHVYSFQPEATAVINVKGRMPMVNLNGKRYRLCDVYKYFDVSDSTVRKRYKQGLRGAELIYGKGHYFFEGDN</sequence>
<accession>A0AA50ACD2</accession>
<organism evidence="1">
    <name type="scientific">Staphylococcus phage HS06</name>
    <dbReference type="NCBI Taxonomy" id="3056400"/>
    <lineage>
        <taxon>Viruses</taxon>
    </lineage>
</organism>